<comment type="caution">
    <text evidence="1">The sequence shown here is derived from an EMBL/GenBank/DDBJ whole genome shotgun (WGS) entry which is preliminary data.</text>
</comment>
<protein>
    <submittedName>
        <fullName evidence="1">Uncharacterized protein</fullName>
    </submittedName>
</protein>
<sequence length="93" mass="10858">MFDAPSLLSVVHCPSVWHYDVLRRDFEVPRDSRMRGAPRPPMRKAAIGHILRFNCLRDFIYKCTKLKYDLKHSVTNVFDMQGVHSNRGTRANL</sequence>
<proteinExistence type="predicted"/>
<dbReference type="AlphaFoldDB" id="A0A4Y2B7M2"/>
<gene>
    <name evidence="1" type="ORF">AVEN_81382_1</name>
</gene>
<name>A0A4Y2B7M2_ARAVE</name>
<dbReference type="EMBL" id="BGPR01000055">
    <property type="protein sequence ID" value="GBL87787.1"/>
    <property type="molecule type" value="Genomic_DNA"/>
</dbReference>
<accession>A0A4Y2B7M2</accession>
<evidence type="ECO:0000313" key="2">
    <source>
        <dbReference type="Proteomes" id="UP000499080"/>
    </source>
</evidence>
<reference evidence="1 2" key="1">
    <citation type="journal article" date="2019" name="Sci. Rep.">
        <title>Orb-weaving spider Araneus ventricosus genome elucidates the spidroin gene catalogue.</title>
        <authorList>
            <person name="Kono N."/>
            <person name="Nakamura H."/>
            <person name="Ohtoshi R."/>
            <person name="Moran D.A.P."/>
            <person name="Shinohara A."/>
            <person name="Yoshida Y."/>
            <person name="Fujiwara M."/>
            <person name="Mori M."/>
            <person name="Tomita M."/>
            <person name="Arakawa K."/>
        </authorList>
    </citation>
    <scope>NUCLEOTIDE SEQUENCE [LARGE SCALE GENOMIC DNA]</scope>
</reference>
<evidence type="ECO:0000313" key="1">
    <source>
        <dbReference type="EMBL" id="GBL87787.1"/>
    </source>
</evidence>
<dbReference type="Proteomes" id="UP000499080">
    <property type="component" value="Unassembled WGS sequence"/>
</dbReference>
<keyword evidence="2" id="KW-1185">Reference proteome</keyword>
<organism evidence="1 2">
    <name type="scientific">Araneus ventricosus</name>
    <name type="common">Orbweaver spider</name>
    <name type="synonym">Epeira ventricosa</name>
    <dbReference type="NCBI Taxonomy" id="182803"/>
    <lineage>
        <taxon>Eukaryota</taxon>
        <taxon>Metazoa</taxon>
        <taxon>Ecdysozoa</taxon>
        <taxon>Arthropoda</taxon>
        <taxon>Chelicerata</taxon>
        <taxon>Arachnida</taxon>
        <taxon>Araneae</taxon>
        <taxon>Araneomorphae</taxon>
        <taxon>Entelegynae</taxon>
        <taxon>Araneoidea</taxon>
        <taxon>Araneidae</taxon>
        <taxon>Araneus</taxon>
    </lineage>
</organism>